<dbReference type="AlphaFoldDB" id="A0A0E0GX39"/>
<dbReference type="HOGENOM" id="CLU_025166_1_1_1"/>
<keyword evidence="3" id="KW-0328">Glycosyltransferase</keyword>
<reference evidence="9" key="2">
    <citation type="submission" date="2018-04" db="EMBL/GenBank/DDBJ databases">
        <title>OnivRS2 (Oryza nivara Reference Sequence Version 2).</title>
        <authorList>
            <person name="Zhang J."/>
            <person name="Kudrna D."/>
            <person name="Lee S."/>
            <person name="Talag J."/>
            <person name="Rajasekar S."/>
            <person name="Welchert J."/>
            <person name="Hsing Y.-I."/>
            <person name="Wing R.A."/>
        </authorList>
    </citation>
    <scope>NUCLEOTIDE SEQUENCE [LARGE SCALE GENOMIC DNA]</scope>
    <source>
        <strain evidence="9">SL10</strain>
    </source>
</reference>
<dbReference type="Gramene" id="ONIVA04G00440.1">
    <property type="protein sequence ID" value="ONIVA04G00440.1"/>
    <property type="gene ID" value="ONIVA04G00440"/>
</dbReference>
<evidence type="ECO:0000256" key="3">
    <source>
        <dbReference type="ARBA" id="ARBA00022676"/>
    </source>
</evidence>
<keyword evidence="3" id="KW-0808">Transferase</keyword>
<feature type="domain" description="Reverse transcriptase zinc-binding" evidence="8">
    <location>
        <begin position="435"/>
        <end position="510"/>
    </location>
</feature>
<keyword evidence="6" id="KW-0732">Signal</keyword>
<dbReference type="GO" id="GO:0000139">
    <property type="term" value="C:Golgi membrane"/>
    <property type="evidence" value="ECO:0007669"/>
    <property type="project" value="UniProtKB-SubCell"/>
</dbReference>
<dbReference type="STRING" id="4536.A0A0E0GX39"/>
<dbReference type="InterPro" id="IPR026960">
    <property type="entry name" value="RVT-Znf"/>
</dbReference>
<dbReference type="Pfam" id="PF03016">
    <property type="entry name" value="Exostosin_GT47"/>
    <property type="match status" value="1"/>
</dbReference>
<proteinExistence type="inferred from homology"/>
<keyword evidence="4" id="KW-0735">Signal-anchor</keyword>
<feature type="signal peptide" evidence="6">
    <location>
        <begin position="1"/>
        <end position="29"/>
    </location>
</feature>
<keyword evidence="10" id="KW-1185">Reference proteome</keyword>
<dbReference type="Proteomes" id="UP000006591">
    <property type="component" value="Chromosome 4"/>
</dbReference>
<comment type="similarity">
    <text evidence="2">Belongs to the glycosyltransferase 47 family.</text>
</comment>
<dbReference type="PANTHER" id="PTHR11062:SF337">
    <property type="entry name" value="OS04G0109900 PROTEIN"/>
    <property type="match status" value="1"/>
</dbReference>
<dbReference type="Pfam" id="PF13966">
    <property type="entry name" value="zf-RVT"/>
    <property type="match status" value="1"/>
</dbReference>
<dbReference type="GO" id="GO:0016757">
    <property type="term" value="F:glycosyltransferase activity"/>
    <property type="evidence" value="ECO:0007669"/>
    <property type="project" value="UniProtKB-KW"/>
</dbReference>
<feature type="domain" description="Exostosin GT47" evidence="7">
    <location>
        <begin position="101"/>
        <end position="391"/>
    </location>
</feature>
<dbReference type="EnsemblPlants" id="ONIVA04G00440.1">
    <property type="protein sequence ID" value="ONIVA04G00440.1"/>
    <property type="gene ID" value="ONIVA04G00440"/>
</dbReference>
<protein>
    <recommendedName>
        <fullName evidence="11">Exostosin GT47 domain-containing protein</fullName>
    </recommendedName>
</protein>
<comment type="subcellular location">
    <subcellularLocation>
        <location evidence="1">Golgi apparatus membrane</location>
        <topology evidence="1">Single-pass type II membrane protein</topology>
    </subcellularLocation>
</comment>
<evidence type="ECO:0000256" key="4">
    <source>
        <dbReference type="ARBA" id="ARBA00022968"/>
    </source>
</evidence>
<dbReference type="PANTHER" id="PTHR11062">
    <property type="entry name" value="EXOSTOSIN HEPARAN SULFATE GLYCOSYLTRANSFERASE -RELATED"/>
    <property type="match status" value="1"/>
</dbReference>
<name>A0A0E0GX39_ORYNI</name>
<evidence type="ECO:0000313" key="10">
    <source>
        <dbReference type="Proteomes" id="UP000006591"/>
    </source>
</evidence>
<evidence type="ECO:0000256" key="5">
    <source>
        <dbReference type="ARBA" id="ARBA00023034"/>
    </source>
</evidence>
<evidence type="ECO:0000313" key="9">
    <source>
        <dbReference type="EnsemblPlants" id="ONIVA04G00440.1"/>
    </source>
</evidence>
<evidence type="ECO:0008006" key="11">
    <source>
        <dbReference type="Google" id="ProtNLM"/>
    </source>
</evidence>
<feature type="chain" id="PRO_5002360844" description="Exostosin GT47 domain-containing protein" evidence="6">
    <location>
        <begin position="30"/>
        <end position="604"/>
    </location>
</feature>
<evidence type="ECO:0000256" key="6">
    <source>
        <dbReference type="SAM" id="SignalP"/>
    </source>
</evidence>
<evidence type="ECO:0000256" key="2">
    <source>
        <dbReference type="ARBA" id="ARBA00010271"/>
    </source>
</evidence>
<dbReference type="InterPro" id="IPR004263">
    <property type="entry name" value="Exostosin"/>
</dbReference>
<accession>A0A0E0GX39</accession>
<sequence length="604" mass="68306">MAPGGAPARSFVVVVLAVIALSAIVAVAGTKKALSTVDVEEELDAARAAIRRAARQHRRGGGGDVGSANWLRFYGGEADYDLLSRVYRNPAAFYRSYVEMERRFKVYVYEEGEPPILHEGPCKNIYTIEGSFIEQLELMSPSDAGGGVRTWDPTRAHAFFLPFSVSQMVKFVYRPPSQDRAPLRAIVADYVRVVASRHPFWNRSAGADHFMLSCHDWGPYASRGQPELYTNAIRALCNANTSEGFRPGKDVSVPEINLYDGDMPRELLAPAPGLESRPLLAFFAGGRHGHVRDLLLRHWKGRDAATFPVYEYDLPAAGDYYSFMRRARFCLCPSGHEVASPRVVEAIQAECVPVVIADGYALPFADVLRWEAFSVAVAVGDIPRLRERLERIPAAEVERLRRGVRLVKRHLMLQQPPRRLDMFNMILHSVWLRGLNLRLHQARCGNLVWHTRAPTKVKFFMWLAEKGRCLMADNLSKRGWPHHQTCSLCTSNDEDCEHLFVSYPYTIRVWRMIKGKGWVGIGIQLPAEAGLELGEWWLLARQGVQTSCRSAFYTLVLLVYWMVWKERNARVFQSQSRTAGSLFALIKKEVVVWKEARVFKVLGE</sequence>
<organism evidence="9">
    <name type="scientific">Oryza nivara</name>
    <name type="common">Indian wild rice</name>
    <name type="synonym">Oryza sativa f. spontanea</name>
    <dbReference type="NCBI Taxonomy" id="4536"/>
    <lineage>
        <taxon>Eukaryota</taxon>
        <taxon>Viridiplantae</taxon>
        <taxon>Streptophyta</taxon>
        <taxon>Embryophyta</taxon>
        <taxon>Tracheophyta</taxon>
        <taxon>Spermatophyta</taxon>
        <taxon>Magnoliopsida</taxon>
        <taxon>Liliopsida</taxon>
        <taxon>Poales</taxon>
        <taxon>Poaceae</taxon>
        <taxon>BOP clade</taxon>
        <taxon>Oryzoideae</taxon>
        <taxon>Oryzeae</taxon>
        <taxon>Oryzinae</taxon>
        <taxon>Oryza</taxon>
    </lineage>
</organism>
<keyword evidence="4" id="KW-0812">Transmembrane</keyword>
<evidence type="ECO:0000256" key="1">
    <source>
        <dbReference type="ARBA" id="ARBA00004323"/>
    </source>
</evidence>
<dbReference type="OMA" id="WDPTRAH"/>
<keyword evidence="5" id="KW-0333">Golgi apparatus</keyword>
<evidence type="ECO:0000259" key="8">
    <source>
        <dbReference type="Pfam" id="PF13966"/>
    </source>
</evidence>
<dbReference type="eggNOG" id="KOG1075">
    <property type="taxonomic scope" value="Eukaryota"/>
</dbReference>
<evidence type="ECO:0000259" key="7">
    <source>
        <dbReference type="Pfam" id="PF03016"/>
    </source>
</evidence>
<dbReference type="InterPro" id="IPR040911">
    <property type="entry name" value="Exostosin_GT47"/>
</dbReference>
<dbReference type="eggNOG" id="KOG1021">
    <property type="taxonomic scope" value="Eukaryota"/>
</dbReference>
<reference evidence="9" key="1">
    <citation type="submission" date="2015-04" db="UniProtKB">
        <authorList>
            <consortium name="EnsemblPlants"/>
        </authorList>
    </citation>
    <scope>IDENTIFICATION</scope>
    <source>
        <strain evidence="9">SL10</strain>
    </source>
</reference>